<reference evidence="1 2" key="1">
    <citation type="submission" date="2019-07" db="EMBL/GenBank/DDBJ databases">
        <title>Whole genome shotgun sequence of Adhaeribacter aerolatus NBRC 106133.</title>
        <authorList>
            <person name="Hosoyama A."/>
            <person name="Uohara A."/>
            <person name="Ohji S."/>
            <person name="Ichikawa N."/>
        </authorList>
    </citation>
    <scope>NUCLEOTIDE SEQUENCE [LARGE SCALE GENOMIC DNA]</scope>
    <source>
        <strain evidence="1 2">NBRC 106133</strain>
    </source>
</reference>
<name>A0A512B593_9BACT</name>
<evidence type="ECO:0000313" key="1">
    <source>
        <dbReference type="EMBL" id="GEO07143.1"/>
    </source>
</evidence>
<accession>A0A512B593</accession>
<dbReference type="AlphaFoldDB" id="A0A512B593"/>
<sequence>MSVKIFENFEELSKDIQQNCKGSNEILIGRTNFDKKDVGGYSEVFLRIKGSNRRYDTKMYEVNVNLRNEIFTALDVKDTENPYKGDFKASKFKL</sequence>
<evidence type="ECO:0000313" key="2">
    <source>
        <dbReference type="Proteomes" id="UP000321532"/>
    </source>
</evidence>
<dbReference type="Proteomes" id="UP000321532">
    <property type="component" value="Unassembled WGS sequence"/>
</dbReference>
<dbReference type="EMBL" id="BJYS01000052">
    <property type="protein sequence ID" value="GEO07143.1"/>
    <property type="molecule type" value="Genomic_DNA"/>
</dbReference>
<comment type="caution">
    <text evidence="1">The sequence shown here is derived from an EMBL/GenBank/DDBJ whole genome shotgun (WGS) entry which is preliminary data.</text>
</comment>
<keyword evidence="2" id="KW-1185">Reference proteome</keyword>
<dbReference type="RefSeq" id="WP_146904695.1">
    <property type="nucleotide sequence ID" value="NZ_BJYS01000052.1"/>
</dbReference>
<gene>
    <name evidence="1" type="ORF">AAE02nite_48070</name>
</gene>
<protein>
    <submittedName>
        <fullName evidence="1">Uncharacterized protein</fullName>
    </submittedName>
</protein>
<proteinExistence type="predicted"/>
<organism evidence="1 2">
    <name type="scientific">Adhaeribacter aerolatus</name>
    <dbReference type="NCBI Taxonomy" id="670289"/>
    <lineage>
        <taxon>Bacteria</taxon>
        <taxon>Pseudomonadati</taxon>
        <taxon>Bacteroidota</taxon>
        <taxon>Cytophagia</taxon>
        <taxon>Cytophagales</taxon>
        <taxon>Hymenobacteraceae</taxon>
        <taxon>Adhaeribacter</taxon>
    </lineage>
</organism>